<accession>A0A8X7CMY5</accession>
<keyword evidence="10" id="KW-1185">Reference proteome</keyword>
<keyword evidence="6" id="KW-0539">Nucleus</keyword>
<keyword evidence="2" id="KW-0479">Metal-binding</keyword>
<evidence type="ECO:0000313" key="10">
    <source>
        <dbReference type="Proteomes" id="UP000886998"/>
    </source>
</evidence>
<dbReference type="PANTHER" id="PTHR24376">
    <property type="entry name" value="ZINC FINGER PROTEIN"/>
    <property type="match status" value="1"/>
</dbReference>
<feature type="domain" description="C2H2-type" evidence="8">
    <location>
        <begin position="99"/>
        <end position="126"/>
    </location>
</feature>
<name>A0A8X7CMY5_9ARAC</name>
<dbReference type="GO" id="GO:0008270">
    <property type="term" value="F:zinc ion binding"/>
    <property type="evidence" value="ECO:0007669"/>
    <property type="project" value="UniProtKB-KW"/>
</dbReference>
<keyword evidence="4 7" id="KW-0863">Zinc-finger</keyword>
<dbReference type="InterPro" id="IPR013087">
    <property type="entry name" value="Znf_C2H2_type"/>
</dbReference>
<evidence type="ECO:0000256" key="3">
    <source>
        <dbReference type="ARBA" id="ARBA00022737"/>
    </source>
</evidence>
<dbReference type="Gene3D" id="3.30.160.60">
    <property type="entry name" value="Classic Zinc Finger"/>
    <property type="match status" value="1"/>
</dbReference>
<dbReference type="Proteomes" id="UP000886998">
    <property type="component" value="Unassembled WGS sequence"/>
</dbReference>
<dbReference type="GO" id="GO:0001228">
    <property type="term" value="F:DNA-binding transcription activator activity, RNA polymerase II-specific"/>
    <property type="evidence" value="ECO:0007669"/>
    <property type="project" value="TreeGrafter"/>
</dbReference>
<evidence type="ECO:0000313" key="9">
    <source>
        <dbReference type="EMBL" id="GFY74298.1"/>
    </source>
</evidence>
<keyword evidence="5" id="KW-0862">Zinc</keyword>
<reference evidence="9" key="1">
    <citation type="submission" date="2020-08" db="EMBL/GenBank/DDBJ databases">
        <title>Multicomponent nature underlies the extraordinary mechanical properties of spider dragline silk.</title>
        <authorList>
            <person name="Kono N."/>
            <person name="Nakamura H."/>
            <person name="Mori M."/>
            <person name="Yoshida Y."/>
            <person name="Ohtoshi R."/>
            <person name="Malay A.D."/>
            <person name="Moran D.A.P."/>
            <person name="Tomita M."/>
            <person name="Numata K."/>
            <person name="Arakawa K."/>
        </authorList>
    </citation>
    <scope>NUCLEOTIDE SEQUENCE</scope>
</reference>
<evidence type="ECO:0000256" key="6">
    <source>
        <dbReference type="ARBA" id="ARBA00023242"/>
    </source>
</evidence>
<dbReference type="SMART" id="SM00355">
    <property type="entry name" value="ZnF_C2H2"/>
    <property type="match status" value="2"/>
</dbReference>
<gene>
    <name evidence="9" type="ORF">TNIN_52651</name>
</gene>
<evidence type="ECO:0000259" key="8">
    <source>
        <dbReference type="PROSITE" id="PS50157"/>
    </source>
</evidence>
<evidence type="ECO:0000256" key="4">
    <source>
        <dbReference type="ARBA" id="ARBA00022771"/>
    </source>
</evidence>
<dbReference type="OrthoDB" id="7852576at2759"/>
<sequence length="168" mass="19495">MNSTEALDYRCDEYGMDEGTHNVSIVEEEFFYFCTPCSKRYKRTKKLFNAVHSLDSCYTCIRCGQAFHSGFSRKKMNSTEAVDYGCDEYGMAEGNVSIYRCDECGITFRSSTQFRHHSYRHSDGRPERCSHCQKGFAKAFFLKRHLKERQCYCFNCMGAFRGNVPSLV</sequence>
<dbReference type="InterPro" id="IPR036236">
    <property type="entry name" value="Znf_C2H2_sf"/>
</dbReference>
<protein>
    <recommendedName>
        <fullName evidence="8">C2H2-type domain-containing protein</fullName>
    </recommendedName>
</protein>
<dbReference type="PROSITE" id="PS50157">
    <property type="entry name" value="ZINC_FINGER_C2H2_2"/>
    <property type="match status" value="1"/>
</dbReference>
<evidence type="ECO:0000256" key="1">
    <source>
        <dbReference type="ARBA" id="ARBA00004123"/>
    </source>
</evidence>
<organism evidence="9 10">
    <name type="scientific">Trichonephila inaurata madagascariensis</name>
    <dbReference type="NCBI Taxonomy" id="2747483"/>
    <lineage>
        <taxon>Eukaryota</taxon>
        <taxon>Metazoa</taxon>
        <taxon>Ecdysozoa</taxon>
        <taxon>Arthropoda</taxon>
        <taxon>Chelicerata</taxon>
        <taxon>Arachnida</taxon>
        <taxon>Araneae</taxon>
        <taxon>Araneomorphae</taxon>
        <taxon>Entelegynae</taxon>
        <taxon>Araneoidea</taxon>
        <taxon>Nephilidae</taxon>
        <taxon>Trichonephila</taxon>
        <taxon>Trichonephila inaurata</taxon>
    </lineage>
</organism>
<evidence type="ECO:0000256" key="5">
    <source>
        <dbReference type="ARBA" id="ARBA00022833"/>
    </source>
</evidence>
<evidence type="ECO:0000256" key="7">
    <source>
        <dbReference type="PROSITE-ProRule" id="PRU00042"/>
    </source>
</evidence>
<dbReference type="GO" id="GO:0000978">
    <property type="term" value="F:RNA polymerase II cis-regulatory region sequence-specific DNA binding"/>
    <property type="evidence" value="ECO:0007669"/>
    <property type="project" value="TreeGrafter"/>
</dbReference>
<comment type="subcellular location">
    <subcellularLocation>
        <location evidence="1">Nucleus</location>
    </subcellularLocation>
</comment>
<dbReference type="AlphaFoldDB" id="A0A8X7CMY5"/>
<dbReference type="SUPFAM" id="SSF57667">
    <property type="entry name" value="beta-beta-alpha zinc fingers"/>
    <property type="match status" value="1"/>
</dbReference>
<comment type="caution">
    <text evidence="9">The sequence shown here is derived from an EMBL/GenBank/DDBJ whole genome shotgun (WGS) entry which is preliminary data.</text>
</comment>
<dbReference type="PROSITE" id="PS00028">
    <property type="entry name" value="ZINC_FINGER_C2H2_1"/>
    <property type="match status" value="1"/>
</dbReference>
<dbReference type="EMBL" id="BMAV01020656">
    <property type="protein sequence ID" value="GFY74298.1"/>
    <property type="molecule type" value="Genomic_DNA"/>
</dbReference>
<keyword evidence="3" id="KW-0677">Repeat</keyword>
<dbReference type="GO" id="GO:0005634">
    <property type="term" value="C:nucleus"/>
    <property type="evidence" value="ECO:0007669"/>
    <property type="project" value="UniProtKB-SubCell"/>
</dbReference>
<evidence type="ECO:0000256" key="2">
    <source>
        <dbReference type="ARBA" id="ARBA00022723"/>
    </source>
</evidence>
<dbReference type="PANTHER" id="PTHR24376:SF216">
    <property type="entry name" value="ZINC FINGER PROTEIN 420-LIKE"/>
    <property type="match status" value="1"/>
</dbReference>
<proteinExistence type="predicted"/>